<proteinExistence type="predicted"/>
<dbReference type="Proteomes" id="UP001605036">
    <property type="component" value="Unassembled WGS sequence"/>
</dbReference>
<evidence type="ECO:0000313" key="3">
    <source>
        <dbReference type="Proteomes" id="UP001605036"/>
    </source>
</evidence>
<protein>
    <submittedName>
        <fullName evidence="2">Uncharacterized protein</fullName>
    </submittedName>
</protein>
<organism evidence="2 3">
    <name type="scientific">Riccia fluitans</name>
    <dbReference type="NCBI Taxonomy" id="41844"/>
    <lineage>
        <taxon>Eukaryota</taxon>
        <taxon>Viridiplantae</taxon>
        <taxon>Streptophyta</taxon>
        <taxon>Embryophyta</taxon>
        <taxon>Marchantiophyta</taxon>
        <taxon>Marchantiopsida</taxon>
        <taxon>Marchantiidae</taxon>
        <taxon>Marchantiales</taxon>
        <taxon>Ricciaceae</taxon>
        <taxon>Riccia</taxon>
    </lineage>
</organism>
<gene>
    <name evidence="2" type="ORF">R1flu_014732</name>
</gene>
<keyword evidence="3" id="KW-1185">Reference proteome</keyword>
<accession>A0ABD1YGY0</accession>
<feature type="region of interest" description="Disordered" evidence="1">
    <location>
        <begin position="47"/>
        <end position="79"/>
    </location>
</feature>
<dbReference type="AlphaFoldDB" id="A0ABD1YGY0"/>
<sequence>MSQFLYPGVRNYHELTVVFLNSSVRTSFERELSQKVEWRIETKKKGLWNHNPHSDSRRISSPDLLRSGSTGSKEELTEK</sequence>
<evidence type="ECO:0000313" key="2">
    <source>
        <dbReference type="EMBL" id="KAL2630046.1"/>
    </source>
</evidence>
<reference evidence="2 3" key="1">
    <citation type="submission" date="2024-09" db="EMBL/GenBank/DDBJ databases">
        <title>Chromosome-scale assembly of Riccia fluitans.</title>
        <authorList>
            <person name="Paukszto L."/>
            <person name="Sawicki J."/>
            <person name="Karawczyk K."/>
            <person name="Piernik-Szablinska J."/>
            <person name="Szczecinska M."/>
            <person name="Mazdziarz M."/>
        </authorList>
    </citation>
    <scope>NUCLEOTIDE SEQUENCE [LARGE SCALE GENOMIC DNA]</scope>
    <source>
        <strain evidence="2">Rf_01</strain>
        <tissue evidence="2">Aerial parts of the thallus</tissue>
    </source>
</reference>
<dbReference type="EMBL" id="JBHFFA010000004">
    <property type="protein sequence ID" value="KAL2630046.1"/>
    <property type="molecule type" value="Genomic_DNA"/>
</dbReference>
<comment type="caution">
    <text evidence="2">The sequence shown here is derived from an EMBL/GenBank/DDBJ whole genome shotgun (WGS) entry which is preliminary data.</text>
</comment>
<name>A0ABD1YGY0_9MARC</name>
<evidence type="ECO:0000256" key="1">
    <source>
        <dbReference type="SAM" id="MobiDB-lite"/>
    </source>
</evidence>